<accession>B4IUP8</accession>
<dbReference type="OrthoDB" id="70030at2759"/>
<reference evidence="1 2" key="1">
    <citation type="journal article" date="2007" name="Nature">
        <title>Evolution of genes and genomes on the Drosophila phylogeny.</title>
        <authorList>
            <consortium name="Drosophila 12 Genomes Consortium"/>
            <person name="Clark A.G."/>
            <person name="Eisen M.B."/>
            <person name="Smith D.R."/>
            <person name="Bergman C.M."/>
            <person name="Oliver B."/>
            <person name="Markow T.A."/>
            <person name="Kaufman T.C."/>
            <person name="Kellis M."/>
            <person name="Gelbart W."/>
            <person name="Iyer V.N."/>
            <person name="Pollard D.A."/>
            <person name="Sackton T.B."/>
            <person name="Larracuente A.M."/>
            <person name="Singh N.D."/>
            <person name="Abad J.P."/>
            <person name="Abt D.N."/>
            <person name="Adryan B."/>
            <person name="Aguade M."/>
            <person name="Akashi H."/>
            <person name="Anderson W.W."/>
            <person name="Aquadro C.F."/>
            <person name="Ardell D.H."/>
            <person name="Arguello R."/>
            <person name="Artieri C.G."/>
            <person name="Barbash D.A."/>
            <person name="Barker D."/>
            <person name="Barsanti P."/>
            <person name="Batterham P."/>
            <person name="Batzoglou S."/>
            <person name="Begun D."/>
            <person name="Bhutkar A."/>
            <person name="Blanco E."/>
            <person name="Bosak S.A."/>
            <person name="Bradley R.K."/>
            <person name="Brand A.D."/>
            <person name="Brent M.R."/>
            <person name="Brooks A.N."/>
            <person name="Brown R.H."/>
            <person name="Butlin R.K."/>
            <person name="Caggese C."/>
            <person name="Calvi B.R."/>
            <person name="Bernardo de Carvalho A."/>
            <person name="Caspi A."/>
            <person name="Castrezana S."/>
            <person name="Celniker S.E."/>
            <person name="Chang J.L."/>
            <person name="Chapple C."/>
            <person name="Chatterji S."/>
            <person name="Chinwalla A."/>
            <person name="Civetta A."/>
            <person name="Clifton S.W."/>
            <person name="Comeron J.M."/>
            <person name="Costello J.C."/>
            <person name="Coyne J.A."/>
            <person name="Daub J."/>
            <person name="David R.G."/>
            <person name="Delcher A.L."/>
            <person name="Delehaunty K."/>
            <person name="Do C.B."/>
            <person name="Ebling H."/>
            <person name="Edwards K."/>
            <person name="Eickbush T."/>
            <person name="Evans J.D."/>
            <person name="Filipski A."/>
            <person name="Findeiss S."/>
            <person name="Freyhult E."/>
            <person name="Fulton L."/>
            <person name="Fulton R."/>
            <person name="Garcia A.C."/>
            <person name="Gardiner A."/>
            <person name="Garfield D.A."/>
            <person name="Garvin B.E."/>
            <person name="Gibson G."/>
            <person name="Gilbert D."/>
            <person name="Gnerre S."/>
            <person name="Godfrey J."/>
            <person name="Good R."/>
            <person name="Gotea V."/>
            <person name="Gravely B."/>
            <person name="Greenberg A.J."/>
            <person name="Griffiths-Jones S."/>
            <person name="Gross S."/>
            <person name="Guigo R."/>
            <person name="Gustafson E.A."/>
            <person name="Haerty W."/>
            <person name="Hahn M.W."/>
            <person name="Halligan D.L."/>
            <person name="Halpern A.L."/>
            <person name="Halter G.M."/>
            <person name="Han M.V."/>
            <person name="Heger A."/>
            <person name="Hillier L."/>
            <person name="Hinrichs A.S."/>
            <person name="Holmes I."/>
            <person name="Hoskins R.A."/>
            <person name="Hubisz M.J."/>
            <person name="Hultmark D."/>
            <person name="Huntley M.A."/>
            <person name="Jaffe D.B."/>
            <person name="Jagadeeshan S."/>
            <person name="Jeck W.R."/>
            <person name="Johnson J."/>
            <person name="Jones C.D."/>
            <person name="Jordan W.C."/>
            <person name="Karpen G.H."/>
            <person name="Kataoka E."/>
            <person name="Keightley P.D."/>
            <person name="Kheradpour P."/>
            <person name="Kirkness E.F."/>
            <person name="Koerich L.B."/>
            <person name="Kristiansen K."/>
            <person name="Kudrna D."/>
            <person name="Kulathinal R.J."/>
            <person name="Kumar S."/>
            <person name="Kwok R."/>
            <person name="Lander E."/>
            <person name="Langley C.H."/>
            <person name="Lapoint R."/>
            <person name="Lazzaro B.P."/>
            <person name="Lee S.J."/>
            <person name="Levesque L."/>
            <person name="Li R."/>
            <person name="Lin C.F."/>
            <person name="Lin M.F."/>
            <person name="Lindblad-Toh K."/>
            <person name="Llopart A."/>
            <person name="Long M."/>
            <person name="Low L."/>
            <person name="Lozovsky E."/>
            <person name="Lu J."/>
            <person name="Luo M."/>
            <person name="Machado C.A."/>
            <person name="Makalowski W."/>
            <person name="Marzo M."/>
            <person name="Matsuda M."/>
            <person name="Matzkin L."/>
            <person name="McAllister B."/>
            <person name="McBride C.S."/>
            <person name="McKernan B."/>
            <person name="McKernan K."/>
            <person name="Mendez-Lago M."/>
            <person name="Minx P."/>
            <person name="Mollenhauer M.U."/>
            <person name="Montooth K."/>
            <person name="Mount S.M."/>
            <person name="Mu X."/>
            <person name="Myers E."/>
            <person name="Negre B."/>
            <person name="Newfeld S."/>
            <person name="Nielsen R."/>
            <person name="Noor M.A."/>
            <person name="O'Grady P."/>
            <person name="Pachter L."/>
            <person name="Papaceit M."/>
            <person name="Parisi M.J."/>
            <person name="Parisi M."/>
            <person name="Parts L."/>
            <person name="Pedersen J.S."/>
            <person name="Pesole G."/>
            <person name="Phillippy A.M."/>
            <person name="Ponting C.P."/>
            <person name="Pop M."/>
            <person name="Porcelli D."/>
            <person name="Powell J.R."/>
            <person name="Prohaska S."/>
            <person name="Pruitt K."/>
            <person name="Puig M."/>
            <person name="Quesneville H."/>
            <person name="Ram K.R."/>
            <person name="Rand D."/>
            <person name="Rasmussen M.D."/>
            <person name="Reed L.K."/>
            <person name="Reenan R."/>
            <person name="Reily A."/>
            <person name="Remington K.A."/>
            <person name="Rieger T.T."/>
            <person name="Ritchie M.G."/>
            <person name="Robin C."/>
            <person name="Rogers Y.H."/>
            <person name="Rohde C."/>
            <person name="Rozas J."/>
            <person name="Rubenfield M.J."/>
            <person name="Ruiz A."/>
            <person name="Russo S."/>
            <person name="Salzberg S.L."/>
            <person name="Sanchez-Gracia A."/>
            <person name="Saranga D.J."/>
            <person name="Sato H."/>
            <person name="Schaeffer S.W."/>
            <person name="Schatz M.C."/>
            <person name="Schlenke T."/>
            <person name="Schwartz R."/>
            <person name="Segarra C."/>
            <person name="Singh R.S."/>
            <person name="Sirot L."/>
            <person name="Sirota M."/>
            <person name="Sisneros N.B."/>
            <person name="Smith C.D."/>
            <person name="Smith T.F."/>
            <person name="Spieth J."/>
            <person name="Stage D.E."/>
            <person name="Stark A."/>
            <person name="Stephan W."/>
            <person name="Strausberg R.L."/>
            <person name="Strempel S."/>
            <person name="Sturgill D."/>
            <person name="Sutton G."/>
            <person name="Sutton G.G."/>
            <person name="Tao W."/>
            <person name="Teichmann S."/>
            <person name="Tobari Y.N."/>
            <person name="Tomimura Y."/>
            <person name="Tsolas J.M."/>
            <person name="Valente V.L."/>
            <person name="Venter E."/>
            <person name="Venter J.C."/>
            <person name="Vicario S."/>
            <person name="Vieira F.G."/>
            <person name="Vilella A.J."/>
            <person name="Villasante A."/>
            <person name="Walenz B."/>
            <person name="Wang J."/>
            <person name="Wasserman M."/>
            <person name="Watts T."/>
            <person name="Wilson D."/>
            <person name="Wilson R.K."/>
            <person name="Wing R.A."/>
            <person name="Wolfner M.F."/>
            <person name="Wong A."/>
            <person name="Wong G.K."/>
            <person name="Wu C.I."/>
            <person name="Wu G."/>
            <person name="Yamamoto D."/>
            <person name="Yang H.P."/>
            <person name="Yang S.P."/>
            <person name="Yorke J.A."/>
            <person name="Yoshida K."/>
            <person name="Zdobnov E."/>
            <person name="Zhang P."/>
            <person name="Zhang Y."/>
            <person name="Zimin A.V."/>
            <person name="Baldwin J."/>
            <person name="Abdouelleil A."/>
            <person name="Abdulkadir J."/>
            <person name="Abebe A."/>
            <person name="Abera B."/>
            <person name="Abreu J."/>
            <person name="Acer S.C."/>
            <person name="Aftuck L."/>
            <person name="Alexander A."/>
            <person name="An P."/>
            <person name="Anderson E."/>
            <person name="Anderson S."/>
            <person name="Arachi H."/>
            <person name="Azer M."/>
            <person name="Bachantsang P."/>
            <person name="Barry A."/>
            <person name="Bayul T."/>
            <person name="Berlin A."/>
            <person name="Bessette D."/>
            <person name="Bloom T."/>
            <person name="Blye J."/>
            <person name="Boguslavskiy L."/>
            <person name="Bonnet C."/>
            <person name="Boukhgalter B."/>
            <person name="Bourzgui I."/>
            <person name="Brown A."/>
            <person name="Cahill P."/>
            <person name="Channer S."/>
            <person name="Cheshatsang Y."/>
            <person name="Chuda L."/>
            <person name="Citroen M."/>
            <person name="Collymore A."/>
            <person name="Cooke P."/>
            <person name="Costello M."/>
            <person name="D'Aco K."/>
            <person name="Daza R."/>
            <person name="De Haan G."/>
            <person name="DeGray S."/>
            <person name="DeMaso C."/>
            <person name="Dhargay N."/>
            <person name="Dooley K."/>
            <person name="Dooley E."/>
            <person name="Doricent M."/>
            <person name="Dorje P."/>
            <person name="Dorjee K."/>
            <person name="Dupes A."/>
            <person name="Elong R."/>
            <person name="Falk J."/>
            <person name="Farina A."/>
            <person name="Faro S."/>
            <person name="Ferguson D."/>
            <person name="Fisher S."/>
            <person name="Foley C.D."/>
            <person name="Franke A."/>
            <person name="Friedrich D."/>
            <person name="Gadbois L."/>
            <person name="Gearin G."/>
            <person name="Gearin C.R."/>
            <person name="Giannoukos G."/>
            <person name="Goode T."/>
            <person name="Graham J."/>
            <person name="Grandbois E."/>
            <person name="Grewal S."/>
            <person name="Gyaltsen K."/>
            <person name="Hafez N."/>
            <person name="Hagos B."/>
            <person name="Hall J."/>
            <person name="Henson C."/>
            <person name="Hollinger A."/>
            <person name="Honan T."/>
            <person name="Huard M.D."/>
            <person name="Hughes L."/>
            <person name="Hurhula B."/>
            <person name="Husby M.E."/>
            <person name="Kamat A."/>
            <person name="Kanga B."/>
            <person name="Kashin S."/>
            <person name="Khazanovich D."/>
            <person name="Kisner P."/>
            <person name="Lance K."/>
            <person name="Lara M."/>
            <person name="Lee W."/>
            <person name="Lennon N."/>
            <person name="Letendre F."/>
            <person name="LeVine R."/>
            <person name="Lipovsky A."/>
            <person name="Liu X."/>
            <person name="Liu J."/>
            <person name="Liu S."/>
            <person name="Lokyitsang T."/>
            <person name="Lokyitsang Y."/>
            <person name="Lubonja R."/>
            <person name="Lui A."/>
            <person name="MacDonald P."/>
            <person name="Magnisalis V."/>
            <person name="Maru K."/>
            <person name="Matthews C."/>
            <person name="McCusker W."/>
            <person name="McDonough S."/>
            <person name="Mehta T."/>
            <person name="Meldrim J."/>
            <person name="Meneus L."/>
            <person name="Mihai O."/>
            <person name="Mihalev A."/>
            <person name="Mihova T."/>
            <person name="Mittelman R."/>
            <person name="Mlenga V."/>
            <person name="Montmayeur A."/>
            <person name="Mulrain L."/>
            <person name="Navidi A."/>
            <person name="Naylor J."/>
            <person name="Negash T."/>
            <person name="Nguyen T."/>
            <person name="Nguyen N."/>
            <person name="Nicol R."/>
            <person name="Norbu C."/>
            <person name="Norbu N."/>
            <person name="Novod N."/>
            <person name="O'Neill B."/>
            <person name="Osman S."/>
            <person name="Markiewicz E."/>
            <person name="Oyono O.L."/>
            <person name="Patti C."/>
            <person name="Phunkhang P."/>
            <person name="Pierre F."/>
            <person name="Priest M."/>
            <person name="Raghuraman S."/>
            <person name="Rege F."/>
            <person name="Reyes R."/>
            <person name="Rise C."/>
            <person name="Rogov P."/>
            <person name="Ross K."/>
            <person name="Ryan E."/>
            <person name="Settipalli S."/>
            <person name="Shea T."/>
            <person name="Sherpa N."/>
            <person name="Shi L."/>
            <person name="Shih D."/>
            <person name="Sparrow T."/>
            <person name="Spaulding J."/>
            <person name="Stalker J."/>
            <person name="Stange-Thomann N."/>
            <person name="Stavropoulos S."/>
            <person name="Stone C."/>
            <person name="Strader C."/>
            <person name="Tesfaye S."/>
            <person name="Thomson T."/>
            <person name="Thoulutsang Y."/>
            <person name="Thoulutsang D."/>
            <person name="Topham K."/>
            <person name="Topping I."/>
            <person name="Tsamla T."/>
            <person name="Vassiliev H."/>
            <person name="Vo A."/>
            <person name="Wangchuk T."/>
            <person name="Wangdi T."/>
            <person name="Weiand M."/>
            <person name="Wilkinson J."/>
            <person name="Wilson A."/>
            <person name="Yadav S."/>
            <person name="Young G."/>
            <person name="Yu Q."/>
            <person name="Zembek L."/>
            <person name="Zhong D."/>
            <person name="Zimmer A."/>
            <person name="Zwirko Z."/>
            <person name="Jaffe D.B."/>
            <person name="Alvarez P."/>
            <person name="Brockman W."/>
            <person name="Butler J."/>
            <person name="Chin C."/>
            <person name="Gnerre S."/>
            <person name="Grabherr M."/>
            <person name="Kleber M."/>
            <person name="Mauceli E."/>
            <person name="MacCallum I."/>
        </authorList>
    </citation>
    <scope>NUCLEOTIDE SEQUENCE [LARGE SCALE GENOMIC DNA]</scope>
    <source>
        <strain evidence="2">Tai18E2 / Tucson 14021-0261.01</strain>
    </source>
</reference>
<dbReference type="eggNOG" id="ENOG502TM7S">
    <property type="taxonomic scope" value="Eukaryota"/>
</dbReference>
<name>B4IUP8_DROYA</name>
<keyword evidence="2" id="KW-1185">Reference proteome</keyword>
<dbReference type="HOGENOM" id="CLU_1385514_0_0_1"/>
<organism evidence="1 2">
    <name type="scientific">Drosophila yakuba</name>
    <name type="common">Fruit fly</name>
    <dbReference type="NCBI Taxonomy" id="7245"/>
    <lineage>
        <taxon>Eukaryota</taxon>
        <taxon>Metazoa</taxon>
        <taxon>Ecdysozoa</taxon>
        <taxon>Arthropoda</taxon>
        <taxon>Hexapoda</taxon>
        <taxon>Insecta</taxon>
        <taxon>Pterygota</taxon>
        <taxon>Neoptera</taxon>
        <taxon>Endopterygota</taxon>
        <taxon>Diptera</taxon>
        <taxon>Brachycera</taxon>
        <taxon>Muscomorpha</taxon>
        <taxon>Ephydroidea</taxon>
        <taxon>Drosophilidae</taxon>
        <taxon>Drosophila</taxon>
        <taxon>Sophophora</taxon>
    </lineage>
</organism>
<gene>
    <name evidence="1" type="primary">Dyak\GE11149</name>
    <name evidence="1" type="synonym">dyak_GLEANR_11197</name>
    <name evidence="1" type="synonym">GE11149</name>
    <name evidence="1" type="ORF">Dyak_GE11149</name>
</gene>
<sequence length="168" mass="19152">MGARNSKPQTVQIKNSTAFEITPDVVNRINQVTAISTELGCTACEAYKQKPIKEPGSDIGTTMEHKQHNVRALNPVPVAKSWKKLSFEVEEKEFGKSLKLVQELFGTPVKWAKDCEGEIEKFEEELVRCYQRFPNEPLQCSNLARQYHRFVFSKQYAVLSKTKTGTLR</sequence>
<dbReference type="PhylomeDB" id="B4IUP8"/>
<proteinExistence type="predicted"/>
<reference evidence="1 2" key="2">
    <citation type="journal article" date="2007" name="PLoS Biol.">
        <title>Principles of genome evolution in the Drosophila melanogaster species group.</title>
        <authorList>
            <person name="Ranz J.M."/>
            <person name="Maurin D."/>
            <person name="Chan Y.S."/>
            <person name="von Grotthuss M."/>
            <person name="Hillier L.W."/>
            <person name="Roote J."/>
            <person name="Ashburner M."/>
            <person name="Bergman C.M."/>
        </authorList>
    </citation>
    <scope>NUCLEOTIDE SEQUENCE [LARGE SCALE GENOMIC DNA]</scope>
    <source>
        <strain evidence="2">Tai18E2 / Tucson 14021-0261.01</strain>
    </source>
</reference>
<dbReference type="KEGG" id="dya:Dyak_GE11149"/>
<protein>
    <submittedName>
        <fullName evidence="1">Uncharacterized protein</fullName>
    </submittedName>
</protein>
<evidence type="ECO:0000313" key="2">
    <source>
        <dbReference type="Proteomes" id="UP000002282"/>
    </source>
</evidence>
<dbReference type="OMA" id="QYHRFVF"/>
<dbReference type="EMBL" id="CH892025">
    <property type="protein sequence ID" value="EDX00112.1"/>
    <property type="molecule type" value="Genomic_DNA"/>
</dbReference>
<dbReference type="Proteomes" id="UP000002282">
    <property type="component" value="Unassembled WGS sequence"/>
</dbReference>
<evidence type="ECO:0000313" key="1">
    <source>
        <dbReference type="EMBL" id="EDX00112.1"/>
    </source>
</evidence>
<dbReference type="AlphaFoldDB" id="B4IUP8"/>